<feature type="signal peptide" evidence="4">
    <location>
        <begin position="1"/>
        <end position="20"/>
    </location>
</feature>
<dbReference type="AlphaFoldDB" id="A0AA41STS7"/>
<accession>A0AA41STS7</accession>
<evidence type="ECO:0000256" key="3">
    <source>
        <dbReference type="SAM" id="Phobius"/>
    </source>
</evidence>
<organism evidence="5 6">
    <name type="scientific">Sciurus carolinensis</name>
    <name type="common">Eastern gray squirrel</name>
    <dbReference type="NCBI Taxonomy" id="30640"/>
    <lineage>
        <taxon>Eukaryota</taxon>
        <taxon>Metazoa</taxon>
        <taxon>Chordata</taxon>
        <taxon>Craniata</taxon>
        <taxon>Vertebrata</taxon>
        <taxon>Euteleostomi</taxon>
        <taxon>Mammalia</taxon>
        <taxon>Eutheria</taxon>
        <taxon>Euarchontoglires</taxon>
        <taxon>Glires</taxon>
        <taxon>Rodentia</taxon>
        <taxon>Sciuromorpha</taxon>
        <taxon>Sciuridae</taxon>
        <taxon>Sciurinae</taxon>
        <taxon>Sciurini</taxon>
        <taxon>Sciurus</taxon>
    </lineage>
</organism>
<dbReference type="SUPFAM" id="SSF81321">
    <property type="entry name" value="Family A G protein-coupled receptor-like"/>
    <property type="match status" value="1"/>
</dbReference>
<evidence type="ECO:0000256" key="1">
    <source>
        <dbReference type="ARBA" id="ARBA00023040"/>
    </source>
</evidence>
<dbReference type="Proteomes" id="UP001166674">
    <property type="component" value="Unassembled WGS sequence"/>
</dbReference>
<dbReference type="GO" id="GO:0004930">
    <property type="term" value="F:G protein-coupled receptor activity"/>
    <property type="evidence" value="ECO:0007669"/>
    <property type="project" value="UniProtKB-KW"/>
</dbReference>
<dbReference type="Gene3D" id="1.20.1070.10">
    <property type="entry name" value="Rhodopsin 7-helix transmembrane proteins"/>
    <property type="match status" value="1"/>
</dbReference>
<keyword evidence="6" id="KW-1185">Reference proteome</keyword>
<keyword evidence="1" id="KW-0297">G-protein coupled receptor</keyword>
<feature type="transmembrane region" description="Helical" evidence="3">
    <location>
        <begin position="49"/>
        <end position="79"/>
    </location>
</feature>
<keyword evidence="2 5" id="KW-0675">Receptor</keyword>
<evidence type="ECO:0000313" key="5">
    <source>
        <dbReference type="EMBL" id="MBZ3872656.1"/>
    </source>
</evidence>
<reference evidence="5" key="1">
    <citation type="submission" date="2020-03" db="EMBL/GenBank/DDBJ databases">
        <title>Studies in the Genomics of Life Span.</title>
        <authorList>
            <person name="Glass D."/>
        </authorList>
    </citation>
    <scope>NUCLEOTIDE SEQUENCE</scope>
    <source>
        <strain evidence="5">SUZIE</strain>
        <tissue evidence="5">Muscle</tissue>
    </source>
</reference>
<feature type="chain" id="PRO_5041396786" evidence="4">
    <location>
        <begin position="21"/>
        <end position="170"/>
    </location>
</feature>
<keyword evidence="3" id="KW-0472">Membrane</keyword>
<gene>
    <name evidence="5" type="ORF">SUZIE_118975</name>
</gene>
<dbReference type="PANTHER" id="PTHR48001">
    <property type="entry name" value="OLFACTORY RECEPTOR"/>
    <property type="match status" value="1"/>
</dbReference>
<proteinExistence type="predicted"/>
<sequence>MGPDLSVLLVLLSLLVSVVHDVVQSDGAAQTWRPPTSSVNVLRSYSWPVLIPSSITCWCIWWLDLFAGVPISGIISFYIHIMSVALKHHHWEYKAISTWEPHLSVDSLFYGTSFGVYISSAVTDSLRKTAVASVMYSVVPQMLNPFTYSLRSRDVREALRILIGRKVFPL</sequence>
<keyword evidence="3" id="KW-1133">Transmembrane helix</keyword>
<keyword evidence="3" id="KW-0812">Transmembrane</keyword>
<evidence type="ECO:0000313" key="6">
    <source>
        <dbReference type="Proteomes" id="UP001166674"/>
    </source>
</evidence>
<evidence type="ECO:0000256" key="4">
    <source>
        <dbReference type="SAM" id="SignalP"/>
    </source>
</evidence>
<name>A0AA41STS7_SCICA</name>
<keyword evidence="4" id="KW-0732">Signal</keyword>
<evidence type="ECO:0000256" key="2">
    <source>
        <dbReference type="ARBA" id="ARBA00023170"/>
    </source>
</evidence>
<keyword evidence="1" id="KW-0807">Transducer</keyword>
<comment type="caution">
    <text evidence="5">The sequence shown here is derived from an EMBL/GenBank/DDBJ whole genome shotgun (WGS) entry which is preliminary data.</text>
</comment>
<dbReference type="EMBL" id="JAATJV010189800">
    <property type="protein sequence ID" value="MBZ3872656.1"/>
    <property type="molecule type" value="Genomic_DNA"/>
</dbReference>
<protein>
    <submittedName>
        <fullName evidence="5">Olfactory receptor 7G1</fullName>
    </submittedName>
</protein>